<accession>A0A3S1B9R2</accession>
<dbReference type="AlphaFoldDB" id="A0A3S1B9R2"/>
<keyword evidence="3" id="KW-1185">Reference proteome</keyword>
<evidence type="ECO:0000313" key="2">
    <source>
        <dbReference type="EMBL" id="RUS79173.1"/>
    </source>
</evidence>
<organism evidence="2 3">
    <name type="scientific">Elysia chlorotica</name>
    <name type="common">Eastern emerald elysia</name>
    <name type="synonym">Sea slug</name>
    <dbReference type="NCBI Taxonomy" id="188477"/>
    <lineage>
        <taxon>Eukaryota</taxon>
        <taxon>Metazoa</taxon>
        <taxon>Spiralia</taxon>
        <taxon>Lophotrochozoa</taxon>
        <taxon>Mollusca</taxon>
        <taxon>Gastropoda</taxon>
        <taxon>Heterobranchia</taxon>
        <taxon>Euthyneura</taxon>
        <taxon>Panpulmonata</taxon>
        <taxon>Sacoglossa</taxon>
        <taxon>Placobranchoidea</taxon>
        <taxon>Plakobranchidae</taxon>
        <taxon>Elysia</taxon>
    </lineage>
</organism>
<dbReference type="Pfam" id="PF00582">
    <property type="entry name" value="Usp"/>
    <property type="match status" value="1"/>
</dbReference>
<gene>
    <name evidence="2" type="ORF">EGW08_013081</name>
</gene>
<dbReference type="Proteomes" id="UP000271974">
    <property type="component" value="Unassembled WGS sequence"/>
</dbReference>
<evidence type="ECO:0000259" key="1">
    <source>
        <dbReference type="Pfam" id="PF00582"/>
    </source>
</evidence>
<dbReference type="SUPFAM" id="SSF52402">
    <property type="entry name" value="Adenine nucleotide alpha hydrolases-like"/>
    <property type="match status" value="1"/>
</dbReference>
<dbReference type="PRINTS" id="PR01438">
    <property type="entry name" value="UNVRSLSTRESS"/>
</dbReference>
<dbReference type="EMBL" id="RQTK01000467">
    <property type="protein sequence ID" value="RUS79173.1"/>
    <property type="molecule type" value="Genomic_DNA"/>
</dbReference>
<proteinExistence type="predicted"/>
<feature type="domain" description="UspA" evidence="1">
    <location>
        <begin position="1"/>
        <end position="145"/>
    </location>
</feature>
<dbReference type="CDD" id="cd23659">
    <property type="entry name" value="USP_At3g01520-like"/>
    <property type="match status" value="1"/>
</dbReference>
<dbReference type="InterPro" id="IPR014729">
    <property type="entry name" value="Rossmann-like_a/b/a_fold"/>
</dbReference>
<protein>
    <recommendedName>
        <fullName evidence="1">UspA domain-containing protein</fullName>
    </recommendedName>
</protein>
<evidence type="ECO:0000313" key="3">
    <source>
        <dbReference type="Proteomes" id="UP000271974"/>
    </source>
</evidence>
<dbReference type="InterPro" id="IPR006016">
    <property type="entry name" value="UspA"/>
</dbReference>
<name>A0A3S1B9R2_ELYCH</name>
<comment type="caution">
    <text evidence="2">The sequence shown here is derived from an EMBL/GenBank/DDBJ whole genome shotgun (WGS) entry which is preliminary data.</text>
</comment>
<dbReference type="Gene3D" id="3.40.50.620">
    <property type="entry name" value="HUPs"/>
    <property type="match status" value="1"/>
</dbReference>
<dbReference type="InterPro" id="IPR006015">
    <property type="entry name" value="Universal_stress_UspA"/>
</dbReference>
<dbReference type="OrthoDB" id="843225at2759"/>
<sequence>MTRTVVLAIDDSEHSEYAFDFYLKHLLVKGDNIVVVHVSEYHSVVQAPAVLNDPFVVSQLIKEEEAKVKVLIDKYSKKLKSFQLGGRVKQMVGKSGEAIVAAAQTEGASLIVMGSRGLGKLRRTLIGSVSDYVLHHAHVPVVICRKPQPEGAQH</sequence>
<reference evidence="2 3" key="1">
    <citation type="submission" date="2019-01" db="EMBL/GenBank/DDBJ databases">
        <title>A draft genome assembly of the solar-powered sea slug Elysia chlorotica.</title>
        <authorList>
            <person name="Cai H."/>
            <person name="Li Q."/>
            <person name="Fang X."/>
            <person name="Li J."/>
            <person name="Curtis N.E."/>
            <person name="Altenburger A."/>
            <person name="Shibata T."/>
            <person name="Feng M."/>
            <person name="Maeda T."/>
            <person name="Schwartz J.A."/>
            <person name="Shigenobu S."/>
            <person name="Lundholm N."/>
            <person name="Nishiyama T."/>
            <person name="Yang H."/>
            <person name="Hasebe M."/>
            <person name="Li S."/>
            <person name="Pierce S.K."/>
            <person name="Wang J."/>
        </authorList>
    </citation>
    <scope>NUCLEOTIDE SEQUENCE [LARGE SCALE GENOMIC DNA]</scope>
    <source>
        <strain evidence="2">EC2010</strain>
        <tissue evidence="2">Whole organism of an adult</tissue>
    </source>
</reference>
<dbReference type="PANTHER" id="PTHR46989">
    <property type="entry name" value="USP DOMAIN-CONTAINING PROTEIN"/>
    <property type="match status" value="1"/>
</dbReference>
<dbReference type="PANTHER" id="PTHR46989:SF3">
    <property type="entry name" value="USPA DOMAIN-CONTAINING PROTEIN"/>
    <property type="match status" value="1"/>
</dbReference>